<sequence>MQMGWHRGGWYTARWVDRVLFPANWPSADHIVAEWQELQPGAYVPDGAPETHCGFTVLALHPAESLVLHSTSHLPRSWRASGIAALDWTWVFSLRPLGDDMGTRFLFRWRARMRPWWLRVLCEAVVVPADLLMSRDMLRGVRSRAEPKT</sequence>
<proteinExistence type="predicted"/>
<name>A0A402CJA8_RHOWR</name>
<organism evidence="1 2">
    <name type="scientific">Rhodococcus wratislaviensis</name>
    <name type="common">Tsukamurella wratislaviensis</name>
    <dbReference type="NCBI Taxonomy" id="44752"/>
    <lineage>
        <taxon>Bacteria</taxon>
        <taxon>Bacillati</taxon>
        <taxon>Actinomycetota</taxon>
        <taxon>Actinomycetes</taxon>
        <taxon>Mycobacteriales</taxon>
        <taxon>Nocardiaceae</taxon>
        <taxon>Rhodococcus</taxon>
    </lineage>
</organism>
<keyword evidence="2" id="KW-1185">Reference proteome</keyword>
<evidence type="ECO:0000313" key="1">
    <source>
        <dbReference type="EMBL" id="GCE43694.1"/>
    </source>
</evidence>
<evidence type="ECO:0000313" key="2">
    <source>
        <dbReference type="Proteomes" id="UP000287519"/>
    </source>
</evidence>
<gene>
    <name evidence="1" type="ORF">Rhow_007924</name>
</gene>
<dbReference type="Proteomes" id="UP000287519">
    <property type="component" value="Unassembled WGS sequence"/>
</dbReference>
<reference evidence="1 2" key="1">
    <citation type="submission" date="2018-11" db="EMBL/GenBank/DDBJ databases">
        <title>Microbial catabolism of amino acid.</title>
        <authorList>
            <person name="Hibi M."/>
            <person name="Ogawa J."/>
        </authorList>
    </citation>
    <scope>NUCLEOTIDE SEQUENCE [LARGE SCALE GENOMIC DNA]</scope>
    <source>
        <strain evidence="1 2">C31-06</strain>
    </source>
</reference>
<dbReference type="AlphaFoldDB" id="A0A402CJA8"/>
<protein>
    <recommendedName>
        <fullName evidence="3">Polyketide cyclase/dehydrase/lipid transport protein</fullName>
    </recommendedName>
</protein>
<evidence type="ECO:0008006" key="3">
    <source>
        <dbReference type="Google" id="ProtNLM"/>
    </source>
</evidence>
<accession>A0A402CJA8</accession>
<dbReference type="EMBL" id="BHYM01000079">
    <property type="protein sequence ID" value="GCE43694.1"/>
    <property type="molecule type" value="Genomic_DNA"/>
</dbReference>
<comment type="caution">
    <text evidence="1">The sequence shown here is derived from an EMBL/GenBank/DDBJ whole genome shotgun (WGS) entry which is preliminary data.</text>
</comment>
<dbReference type="SUPFAM" id="SSF55961">
    <property type="entry name" value="Bet v1-like"/>
    <property type="match status" value="1"/>
</dbReference>